<dbReference type="InterPro" id="IPR036909">
    <property type="entry name" value="Cyt_c-like_dom_sf"/>
</dbReference>
<feature type="signal peptide" evidence="1">
    <location>
        <begin position="1"/>
        <end position="19"/>
    </location>
</feature>
<evidence type="ECO:0000313" key="2">
    <source>
        <dbReference type="EMBL" id="SFK99233.1"/>
    </source>
</evidence>
<name>A0A1I4E1Y2_9HYPH</name>
<evidence type="ECO:0000313" key="3">
    <source>
        <dbReference type="Proteomes" id="UP000323300"/>
    </source>
</evidence>
<dbReference type="AlphaFoldDB" id="A0A1I4E1Y2"/>
<sequence length="143" mass="15238">MIRYLLPALLAIAAQPAAAGGDGRYLYILHCSGCHVPDGSGSTEGRIPRLDGVTGHFQKIPEGRKLVIQVPGVMNSGLNDADVVALMNWLVPHFAGDSLSAPFVPYTAGEVAAARTSRPLDIFAARRKVTAKLRKQGIEIADY</sequence>
<gene>
    <name evidence="2" type="ORF">SAMN04488498_12163</name>
</gene>
<protein>
    <submittedName>
        <fullName evidence="2">Cytochrome c553</fullName>
    </submittedName>
</protein>
<dbReference type="GO" id="GO:0020037">
    <property type="term" value="F:heme binding"/>
    <property type="evidence" value="ECO:0007669"/>
    <property type="project" value="InterPro"/>
</dbReference>
<dbReference type="RefSeq" id="WP_149762895.1">
    <property type="nucleotide sequence ID" value="NZ_BSPE01000023.1"/>
</dbReference>
<feature type="chain" id="PRO_5009302679" evidence="1">
    <location>
        <begin position="20"/>
        <end position="143"/>
    </location>
</feature>
<accession>A0A1I4E1Y2</accession>
<keyword evidence="3" id="KW-1185">Reference proteome</keyword>
<proteinExistence type="predicted"/>
<dbReference type="Proteomes" id="UP000323300">
    <property type="component" value="Unassembled WGS sequence"/>
</dbReference>
<evidence type="ECO:0000256" key="1">
    <source>
        <dbReference type="SAM" id="SignalP"/>
    </source>
</evidence>
<dbReference type="Gene3D" id="1.10.760.10">
    <property type="entry name" value="Cytochrome c-like domain"/>
    <property type="match status" value="1"/>
</dbReference>
<dbReference type="GO" id="GO:0009055">
    <property type="term" value="F:electron transfer activity"/>
    <property type="evidence" value="ECO:0007669"/>
    <property type="project" value="InterPro"/>
</dbReference>
<dbReference type="SUPFAM" id="SSF46626">
    <property type="entry name" value="Cytochrome c"/>
    <property type="match status" value="1"/>
</dbReference>
<organism evidence="2 3">
    <name type="scientific">Neomesorhizobium albiziae</name>
    <dbReference type="NCBI Taxonomy" id="335020"/>
    <lineage>
        <taxon>Bacteria</taxon>
        <taxon>Pseudomonadati</taxon>
        <taxon>Pseudomonadota</taxon>
        <taxon>Alphaproteobacteria</taxon>
        <taxon>Hyphomicrobiales</taxon>
        <taxon>Phyllobacteriaceae</taxon>
        <taxon>Neomesorhizobium</taxon>
    </lineage>
</organism>
<dbReference type="EMBL" id="FOSL01000021">
    <property type="protein sequence ID" value="SFK99233.1"/>
    <property type="molecule type" value="Genomic_DNA"/>
</dbReference>
<keyword evidence="1" id="KW-0732">Signal</keyword>
<reference evidence="2 3" key="1">
    <citation type="submission" date="2016-10" db="EMBL/GenBank/DDBJ databases">
        <authorList>
            <person name="Varghese N."/>
            <person name="Submissions S."/>
        </authorList>
    </citation>
    <scope>NUCLEOTIDE SEQUENCE [LARGE SCALE GENOMIC DNA]</scope>
    <source>
        <strain evidence="2 3">DSM 21822</strain>
    </source>
</reference>
<dbReference type="OrthoDB" id="9811281at2"/>